<evidence type="ECO:0000256" key="1">
    <source>
        <dbReference type="SAM" id="Phobius"/>
    </source>
</evidence>
<gene>
    <name evidence="2" type="ORF">FQP89_07575</name>
</gene>
<dbReference type="Proteomes" id="UP000317288">
    <property type="component" value="Unassembled WGS sequence"/>
</dbReference>
<dbReference type="RefSeq" id="WP_144810500.1">
    <property type="nucleotide sequence ID" value="NZ_VNFE01000002.1"/>
</dbReference>
<comment type="caution">
    <text evidence="2">The sequence shown here is derived from an EMBL/GenBank/DDBJ whole genome shotgun (WGS) entry which is preliminary data.</text>
</comment>
<evidence type="ECO:0000313" key="3">
    <source>
        <dbReference type="Proteomes" id="UP000317288"/>
    </source>
</evidence>
<dbReference type="GO" id="GO:0005886">
    <property type="term" value="C:plasma membrane"/>
    <property type="evidence" value="ECO:0007669"/>
    <property type="project" value="TreeGrafter"/>
</dbReference>
<sequence length="158" mass="17900">MNQPAHSSDLNYSKAQKPGLSLDILNSRGRLGRLRFLKYSLLIFIIWAAIGAASNVLWSLYYPEWHNALSLFMIFVTIMVSVMGVIFCTRRLNDFNATGWWMLIFFVPIATPIMLLLMLLLPGTKGENRFGPVPPKNNKCVYVSLLLMLSLLFLTATL</sequence>
<dbReference type="EMBL" id="VNFE01000002">
    <property type="protein sequence ID" value="TVU90936.1"/>
    <property type="molecule type" value="Genomic_DNA"/>
</dbReference>
<feature type="transmembrane region" description="Helical" evidence="1">
    <location>
        <begin position="141"/>
        <end position="157"/>
    </location>
</feature>
<keyword evidence="1" id="KW-0472">Membrane</keyword>
<feature type="transmembrane region" description="Helical" evidence="1">
    <location>
        <begin position="68"/>
        <end position="88"/>
    </location>
</feature>
<dbReference type="Pfam" id="PF05656">
    <property type="entry name" value="DUF805"/>
    <property type="match status" value="1"/>
</dbReference>
<dbReference type="PANTHER" id="PTHR34980:SF3">
    <property type="entry name" value="BLR8105 PROTEIN"/>
    <property type="match status" value="1"/>
</dbReference>
<dbReference type="InterPro" id="IPR008523">
    <property type="entry name" value="DUF805"/>
</dbReference>
<feature type="transmembrane region" description="Helical" evidence="1">
    <location>
        <begin position="36"/>
        <end position="62"/>
    </location>
</feature>
<keyword evidence="1" id="KW-1133">Transmembrane helix</keyword>
<dbReference type="AlphaFoldDB" id="A0A558JBB6"/>
<protein>
    <submittedName>
        <fullName evidence="2">DUF805 domain-containing protein</fullName>
    </submittedName>
</protein>
<evidence type="ECO:0000313" key="2">
    <source>
        <dbReference type="EMBL" id="TVU90936.1"/>
    </source>
</evidence>
<dbReference type="PANTHER" id="PTHR34980">
    <property type="entry name" value="INNER MEMBRANE PROTEIN-RELATED-RELATED"/>
    <property type="match status" value="1"/>
</dbReference>
<proteinExistence type="predicted"/>
<name>A0A558JBB6_9GAMM</name>
<accession>A0A558JBB6</accession>
<organism evidence="2 3">
    <name type="scientific">Vreelandella titanicae</name>
    <dbReference type="NCBI Taxonomy" id="664683"/>
    <lineage>
        <taxon>Bacteria</taxon>
        <taxon>Pseudomonadati</taxon>
        <taxon>Pseudomonadota</taxon>
        <taxon>Gammaproteobacteria</taxon>
        <taxon>Oceanospirillales</taxon>
        <taxon>Halomonadaceae</taxon>
        <taxon>Vreelandella</taxon>
    </lineage>
</organism>
<reference evidence="2 3" key="1">
    <citation type="submission" date="2019-07" db="EMBL/GenBank/DDBJ databases">
        <title>Diversity of Bacteria from Kongsfjorden, Arctic.</title>
        <authorList>
            <person name="Yu Y."/>
        </authorList>
    </citation>
    <scope>NUCLEOTIDE SEQUENCE [LARGE SCALE GENOMIC DNA]</scope>
    <source>
        <strain evidence="2 3">SM1922</strain>
    </source>
</reference>
<keyword evidence="1" id="KW-0812">Transmembrane</keyword>
<feature type="transmembrane region" description="Helical" evidence="1">
    <location>
        <begin position="100"/>
        <end position="121"/>
    </location>
</feature>